<reference evidence="1" key="1">
    <citation type="submission" date="2022-03" db="EMBL/GenBank/DDBJ databases">
        <authorList>
            <person name="Lindestad O."/>
        </authorList>
    </citation>
    <scope>NUCLEOTIDE SEQUENCE</scope>
</reference>
<sequence>MSVSKSVLSLGKITELDEKYMTPPQERDDIFHEKSKEPISTSEQQLQNINDLLIESENTETEHFRSFLGSEHCIESDWNFEDTNNITNDPPLSSDHPSDILDEKIGTVKEISTDSMFKDKKNYVTISSGDPSVIIEDHKRTLRQTFLPRMTIVRLPFINISPKTLEKIAFNKEKIVQTDKTILKNLELKLFPIFNVSNSTFENKDSAAEYQINKTEVNKWCQGLKNVIKNLEMWSSWVENTCAYILFLKNNELQGRKIIRNSQKWINLKSDVNLDAALWFKLGSELQNGLLSYKNYYENTRLIALPLLLFGRTHQVREKCESYRSEPNCCYTTRKRT</sequence>
<protein>
    <submittedName>
        <fullName evidence="1">Jg26619 protein</fullName>
    </submittedName>
</protein>
<dbReference type="Proteomes" id="UP000838756">
    <property type="component" value="Unassembled WGS sequence"/>
</dbReference>
<evidence type="ECO:0000313" key="1">
    <source>
        <dbReference type="EMBL" id="CAH2240448.1"/>
    </source>
</evidence>
<name>A0A8S4RQQ6_9NEOP</name>
<organism evidence="1 2">
    <name type="scientific">Pararge aegeria aegeria</name>
    <dbReference type="NCBI Taxonomy" id="348720"/>
    <lineage>
        <taxon>Eukaryota</taxon>
        <taxon>Metazoa</taxon>
        <taxon>Ecdysozoa</taxon>
        <taxon>Arthropoda</taxon>
        <taxon>Hexapoda</taxon>
        <taxon>Insecta</taxon>
        <taxon>Pterygota</taxon>
        <taxon>Neoptera</taxon>
        <taxon>Endopterygota</taxon>
        <taxon>Lepidoptera</taxon>
        <taxon>Glossata</taxon>
        <taxon>Ditrysia</taxon>
        <taxon>Papilionoidea</taxon>
        <taxon>Nymphalidae</taxon>
        <taxon>Satyrinae</taxon>
        <taxon>Satyrini</taxon>
        <taxon>Parargina</taxon>
        <taxon>Pararge</taxon>
    </lineage>
</organism>
<accession>A0A8S4RQQ6</accession>
<evidence type="ECO:0000313" key="2">
    <source>
        <dbReference type="Proteomes" id="UP000838756"/>
    </source>
</evidence>
<gene>
    <name evidence="1" type="primary">jg26619</name>
    <name evidence="1" type="ORF">PAEG_LOCUS17033</name>
</gene>
<proteinExistence type="predicted"/>
<comment type="caution">
    <text evidence="1">The sequence shown here is derived from an EMBL/GenBank/DDBJ whole genome shotgun (WGS) entry which is preliminary data.</text>
</comment>
<dbReference type="EMBL" id="CAKXAJ010025516">
    <property type="protein sequence ID" value="CAH2240448.1"/>
    <property type="molecule type" value="Genomic_DNA"/>
</dbReference>
<keyword evidence="2" id="KW-1185">Reference proteome</keyword>
<dbReference type="AlphaFoldDB" id="A0A8S4RQQ6"/>
<dbReference type="OrthoDB" id="7482279at2759"/>